<name>A0A1H2J7S1_9ACTN</name>
<dbReference type="SUPFAM" id="SSF51735">
    <property type="entry name" value="NAD(P)-binding Rossmann-fold domains"/>
    <property type="match status" value="1"/>
</dbReference>
<dbReference type="SUPFAM" id="SSF50129">
    <property type="entry name" value="GroES-like"/>
    <property type="match status" value="1"/>
</dbReference>
<dbReference type="STRING" id="419479.SAMN04488563_2398"/>
<dbReference type="InterPro" id="IPR052733">
    <property type="entry name" value="Chloroplast_QOR"/>
</dbReference>
<dbReference type="InterPro" id="IPR036291">
    <property type="entry name" value="NAD(P)-bd_dom_sf"/>
</dbReference>
<organism evidence="2 3">
    <name type="scientific">Jiangella alkaliphila</name>
    <dbReference type="NCBI Taxonomy" id="419479"/>
    <lineage>
        <taxon>Bacteria</taxon>
        <taxon>Bacillati</taxon>
        <taxon>Actinomycetota</taxon>
        <taxon>Actinomycetes</taxon>
        <taxon>Jiangellales</taxon>
        <taxon>Jiangellaceae</taxon>
        <taxon>Jiangella</taxon>
    </lineage>
</organism>
<feature type="domain" description="Enoyl reductase (ER)" evidence="1">
    <location>
        <begin position="10"/>
        <end position="326"/>
    </location>
</feature>
<evidence type="ECO:0000313" key="2">
    <source>
        <dbReference type="EMBL" id="SDU52440.1"/>
    </source>
</evidence>
<accession>A0A1H2J7S1</accession>
<dbReference type="PANTHER" id="PTHR44013">
    <property type="entry name" value="ZINC-TYPE ALCOHOL DEHYDROGENASE-LIKE PROTEIN C16A3.02C"/>
    <property type="match status" value="1"/>
</dbReference>
<dbReference type="Proteomes" id="UP000182977">
    <property type="component" value="Chromosome I"/>
</dbReference>
<dbReference type="Pfam" id="PF13602">
    <property type="entry name" value="ADH_zinc_N_2"/>
    <property type="match status" value="1"/>
</dbReference>
<dbReference type="PANTHER" id="PTHR44013:SF1">
    <property type="entry name" value="ZINC-TYPE ALCOHOL DEHYDROGENASE-LIKE PROTEIN C16A3.02C"/>
    <property type="match status" value="1"/>
</dbReference>
<gene>
    <name evidence="2" type="ORF">SAMN04488563_2398</name>
</gene>
<dbReference type="InterPro" id="IPR011032">
    <property type="entry name" value="GroES-like_sf"/>
</dbReference>
<dbReference type="EMBL" id="LT629791">
    <property type="protein sequence ID" value="SDU52440.1"/>
    <property type="molecule type" value="Genomic_DNA"/>
</dbReference>
<sequence>MKAFVVRAYGSPDDLELADVATPVPGDDEVLVRVRATSVQPYDWHLLRGEPRIARLIPGLLGLRRPGIEILGADIAGEVAAVGRDVTGFAPGDAVFALVAGGGFGEYACVPAADLAPLPGTLSFEQAAAVPLAAVTALLAVRDDGRLRSGQRVLVNGASGGVGTFAVQLAVAMGAEVTGVCSGRNAGLVRELGAADVVDHTTTDVTSGGRTFDLVVDIAGGHPVRAFRRVLTHDGALVVVGGPAGRWLSPAGRTFAAVALGAVVSQRIVVTDVVGGRHRRANLLTLTEYLDDGRVVPVIDRSYPYAELPDALRYSEEGHARGKVVVTL</sequence>
<reference evidence="3" key="1">
    <citation type="submission" date="2016-10" db="EMBL/GenBank/DDBJ databases">
        <authorList>
            <person name="Varghese N."/>
            <person name="Submissions S."/>
        </authorList>
    </citation>
    <scope>NUCLEOTIDE SEQUENCE [LARGE SCALE GENOMIC DNA]</scope>
    <source>
        <strain evidence="3">DSM 45079</strain>
    </source>
</reference>
<evidence type="ECO:0000259" key="1">
    <source>
        <dbReference type="SMART" id="SM00829"/>
    </source>
</evidence>
<dbReference type="InterPro" id="IPR020843">
    <property type="entry name" value="ER"/>
</dbReference>
<dbReference type="GO" id="GO:0016491">
    <property type="term" value="F:oxidoreductase activity"/>
    <property type="evidence" value="ECO:0007669"/>
    <property type="project" value="InterPro"/>
</dbReference>
<dbReference type="Gene3D" id="3.40.50.720">
    <property type="entry name" value="NAD(P)-binding Rossmann-like Domain"/>
    <property type="match status" value="1"/>
</dbReference>
<evidence type="ECO:0000313" key="3">
    <source>
        <dbReference type="Proteomes" id="UP000182977"/>
    </source>
</evidence>
<proteinExistence type="predicted"/>
<dbReference type="OrthoDB" id="3727682at2"/>
<dbReference type="RefSeq" id="WP_046768550.1">
    <property type="nucleotide sequence ID" value="NZ_KQ061226.1"/>
</dbReference>
<keyword evidence="3" id="KW-1185">Reference proteome</keyword>
<dbReference type="Pfam" id="PF08240">
    <property type="entry name" value="ADH_N"/>
    <property type="match status" value="1"/>
</dbReference>
<dbReference type="SMART" id="SM00829">
    <property type="entry name" value="PKS_ER"/>
    <property type="match status" value="1"/>
</dbReference>
<dbReference type="InterPro" id="IPR013154">
    <property type="entry name" value="ADH-like_N"/>
</dbReference>
<dbReference type="CDD" id="cd08267">
    <property type="entry name" value="MDR1"/>
    <property type="match status" value="1"/>
</dbReference>
<dbReference type="Gene3D" id="3.90.180.10">
    <property type="entry name" value="Medium-chain alcohol dehydrogenases, catalytic domain"/>
    <property type="match status" value="1"/>
</dbReference>
<protein>
    <submittedName>
        <fullName evidence="2">NADPH:quinone reductase</fullName>
    </submittedName>
</protein>
<dbReference type="AlphaFoldDB" id="A0A1H2J7S1"/>